<keyword evidence="4" id="KW-1133">Transmembrane helix</keyword>
<proteinExistence type="predicted"/>
<evidence type="ECO:0000313" key="8">
    <source>
        <dbReference type="EMBL" id="KAH7528581.1"/>
    </source>
</evidence>
<evidence type="ECO:0000256" key="5">
    <source>
        <dbReference type="ARBA" id="ARBA00023136"/>
    </source>
</evidence>
<dbReference type="Gene3D" id="3.80.10.10">
    <property type="entry name" value="Ribonuclease Inhibitor"/>
    <property type="match status" value="1"/>
</dbReference>
<evidence type="ECO:0008006" key="10">
    <source>
        <dbReference type="Google" id="ProtNLM"/>
    </source>
</evidence>
<dbReference type="GO" id="GO:0016020">
    <property type="term" value="C:membrane"/>
    <property type="evidence" value="ECO:0007669"/>
    <property type="project" value="UniProtKB-SubCell"/>
</dbReference>
<keyword evidence="2" id="KW-0812">Transmembrane</keyword>
<dbReference type="PANTHER" id="PTHR48063:SF96">
    <property type="entry name" value="LEUCINE-RICH REPEAT-CONTAINING N-TERMINAL PLANT-TYPE DOMAIN-CONTAINING PROTEIN"/>
    <property type="match status" value="1"/>
</dbReference>
<evidence type="ECO:0000256" key="4">
    <source>
        <dbReference type="ARBA" id="ARBA00022989"/>
    </source>
</evidence>
<evidence type="ECO:0000256" key="6">
    <source>
        <dbReference type="ARBA" id="ARBA00023170"/>
    </source>
</evidence>
<dbReference type="PANTHER" id="PTHR48063">
    <property type="entry name" value="LRR RECEPTOR-LIKE KINASE"/>
    <property type="match status" value="1"/>
</dbReference>
<evidence type="ECO:0000256" key="7">
    <source>
        <dbReference type="ARBA" id="ARBA00023180"/>
    </source>
</evidence>
<keyword evidence="5" id="KW-0472">Membrane</keyword>
<gene>
    <name evidence="8" type="ORF">FEM48_Zijuj05G0087200</name>
</gene>
<dbReference type="AlphaFoldDB" id="A0A978VDZ2"/>
<dbReference type="EMBL" id="JAEACU010000005">
    <property type="protein sequence ID" value="KAH7528581.1"/>
    <property type="molecule type" value="Genomic_DNA"/>
</dbReference>
<accession>A0A978VDZ2</accession>
<dbReference type="Proteomes" id="UP000813462">
    <property type="component" value="Unassembled WGS sequence"/>
</dbReference>
<evidence type="ECO:0000313" key="9">
    <source>
        <dbReference type="Proteomes" id="UP000813462"/>
    </source>
</evidence>
<protein>
    <recommendedName>
        <fullName evidence="10">Receptor-like protein kinase</fullName>
    </recommendedName>
</protein>
<comment type="subcellular location">
    <subcellularLocation>
        <location evidence="1">Membrane</location>
        <topology evidence="1">Single-pass type I membrane protein</topology>
    </subcellularLocation>
</comment>
<evidence type="ECO:0000256" key="1">
    <source>
        <dbReference type="ARBA" id="ARBA00004479"/>
    </source>
</evidence>
<organism evidence="8 9">
    <name type="scientific">Ziziphus jujuba var. spinosa</name>
    <dbReference type="NCBI Taxonomy" id="714518"/>
    <lineage>
        <taxon>Eukaryota</taxon>
        <taxon>Viridiplantae</taxon>
        <taxon>Streptophyta</taxon>
        <taxon>Embryophyta</taxon>
        <taxon>Tracheophyta</taxon>
        <taxon>Spermatophyta</taxon>
        <taxon>Magnoliopsida</taxon>
        <taxon>eudicotyledons</taxon>
        <taxon>Gunneridae</taxon>
        <taxon>Pentapetalae</taxon>
        <taxon>rosids</taxon>
        <taxon>fabids</taxon>
        <taxon>Rosales</taxon>
        <taxon>Rhamnaceae</taxon>
        <taxon>Paliureae</taxon>
        <taxon>Ziziphus</taxon>
    </lineage>
</organism>
<evidence type="ECO:0000256" key="2">
    <source>
        <dbReference type="ARBA" id="ARBA00022692"/>
    </source>
</evidence>
<reference evidence="8" key="1">
    <citation type="journal article" date="2021" name="Front. Plant Sci.">
        <title>Chromosome-Scale Genome Assembly for Chinese Sour Jujube and Insights Into Its Genome Evolution and Domestication Signature.</title>
        <authorList>
            <person name="Shen L.-Y."/>
            <person name="Luo H."/>
            <person name="Wang X.-L."/>
            <person name="Wang X.-M."/>
            <person name="Qiu X.-J."/>
            <person name="Liu H."/>
            <person name="Zhou S.-S."/>
            <person name="Jia K.-H."/>
            <person name="Nie S."/>
            <person name="Bao Y.-T."/>
            <person name="Zhang R.-G."/>
            <person name="Yun Q.-Z."/>
            <person name="Chai Y.-H."/>
            <person name="Lu J.-Y."/>
            <person name="Li Y."/>
            <person name="Zhao S.-W."/>
            <person name="Mao J.-F."/>
            <person name="Jia S.-G."/>
            <person name="Mao Y.-M."/>
        </authorList>
    </citation>
    <scope>NUCLEOTIDE SEQUENCE</scope>
    <source>
        <strain evidence="8">AT0</strain>
        <tissue evidence="8">Leaf</tissue>
    </source>
</reference>
<keyword evidence="7" id="KW-0325">Glycoprotein</keyword>
<name>A0A978VDZ2_ZIZJJ</name>
<dbReference type="InterPro" id="IPR046956">
    <property type="entry name" value="RLP23-like"/>
</dbReference>
<comment type="caution">
    <text evidence="8">The sequence shown here is derived from an EMBL/GenBank/DDBJ whole genome shotgun (WGS) entry which is preliminary data.</text>
</comment>
<keyword evidence="6" id="KW-0675">Receptor</keyword>
<sequence>MAVQDDVLDIYEQMIHSTPKFAKILHGVIPPKYHYEDGLTINNKVLHLSYNKFVGRIPKGNQIQTFPAECFQGNEGLCDPPLTINCTYDVAPETHDEAKHSNSGSEIQWDLISVEVGFVVGLGSVIGPLVFSRKWRKRFFDGLEDIASRMLPWSILERWLAWKTEVGK</sequence>
<keyword evidence="3" id="KW-0732">Signal</keyword>
<evidence type="ECO:0000256" key="3">
    <source>
        <dbReference type="ARBA" id="ARBA00022729"/>
    </source>
</evidence>
<dbReference type="InterPro" id="IPR032675">
    <property type="entry name" value="LRR_dom_sf"/>
</dbReference>